<evidence type="ECO:0000256" key="3">
    <source>
        <dbReference type="ARBA" id="ARBA00022989"/>
    </source>
</evidence>
<dbReference type="Pfam" id="PF01957">
    <property type="entry name" value="NfeD"/>
    <property type="match status" value="1"/>
</dbReference>
<keyword evidence="2 5" id="KW-0812">Transmembrane</keyword>
<gene>
    <name evidence="7" type="ORF">A3196_05030</name>
</gene>
<dbReference type="OrthoDB" id="9810336at2"/>
<sequence>MSWLSHLDYWHWFILAVVLIILEVFSPGAFLVWMGLSAAITGLALLLFPELAWQFQLIFFAVFSVAAIVLVRLFLQHRPIETDSPHLNRRGEQYIDRVFTLQDPIINGVGKISVDDSTWKIHGDDCPAGTKVKVVGVQGVILMIDQAE</sequence>
<dbReference type="InterPro" id="IPR036259">
    <property type="entry name" value="MFS_trans_sf"/>
</dbReference>
<organism evidence="7 8">
    <name type="scientific">Candidatus Thiodiazotropha endoloripes</name>
    <dbReference type="NCBI Taxonomy" id="1818881"/>
    <lineage>
        <taxon>Bacteria</taxon>
        <taxon>Pseudomonadati</taxon>
        <taxon>Pseudomonadota</taxon>
        <taxon>Gammaproteobacteria</taxon>
        <taxon>Chromatiales</taxon>
        <taxon>Sedimenticolaceae</taxon>
        <taxon>Candidatus Thiodiazotropha</taxon>
    </lineage>
</organism>
<evidence type="ECO:0000259" key="6">
    <source>
        <dbReference type="Pfam" id="PF01957"/>
    </source>
</evidence>
<protein>
    <recommendedName>
        <fullName evidence="6">NfeD-like C-terminal domain-containing protein</fullName>
    </recommendedName>
</protein>
<reference evidence="7 8" key="1">
    <citation type="submission" date="2016-03" db="EMBL/GenBank/DDBJ databases">
        <title>Chemosynthetic sulphur-oxidizing symbionts of marine invertebrate animals are capable of nitrogen fixation.</title>
        <authorList>
            <person name="Petersen J.M."/>
            <person name="Kemper A."/>
            <person name="Gruber-Vodicka H."/>
            <person name="Cardini U."/>
            <person name="Geest Mvander."/>
            <person name="Kleiner M."/>
            <person name="Bulgheresi S."/>
            <person name="Fussmann M."/>
            <person name="Herbold C."/>
            <person name="Seah B.K.B."/>
            <person name="Antony C.Paul."/>
            <person name="Liu D."/>
            <person name="Belitz A."/>
            <person name="Weber M."/>
        </authorList>
    </citation>
    <scope>NUCLEOTIDE SEQUENCE [LARGE SCALE GENOMIC DNA]</scope>
    <source>
        <strain evidence="7">G_D</strain>
    </source>
</reference>
<dbReference type="SUPFAM" id="SSF103473">
    <property type="entry name" value="MFS general substrate transporter"/>
    <property type="match status" value="1"/>
</dbReference>
<comment type="subcellular location">
    <subcellularLocation>
        <location evidence="1">Membrane</location>
        <topology evidence="1">Multi-pass membrane protein</topology>
    </subcellularLocation>
</comment>
<dbReference type="STRING" id="1818881.A3196_05030"/>
<dbReference type="Proteomes" id="UP000094849">
    <property type="component" value="Unassembled WGS sequence"/>
</dbReference>
<dbReference type="PANTHER" id="PTHR33507">
    <property type="entry name" value="INNER MEMBRANE PROTEIN YBBJ"/>
    <property type="match status" value="1"/>
</dbReference>
<evidence type="ECO:0000313" key="8">
    <source>
        <dbReference type="Proteomes" id="UP000094849"/>
    </source>
</evidence>
<name>A0A1E2UNK1_9GAMM</name>
<dbReference type="PANTHER" id="PTHR33507:SF3">
    <property type="entry name" value="INNER MEMBRANE PROTEIN YBBJ"/>
    <property type="match status" value="1"/>
</dbReference>
<keyword evidence="3 5" id="KW-1133">Transmembrane helix</keyword>
<evidence type="ECO:0000256" key="5">
    <source>
        <dbReference type="SAM" id="Phobius"/>
    </source>
</evidence>
<evidence type="ECO:0000256" key="4">
    <source>
        <dbReference type="ARBA" id="ARBA00023136"/>
    </source>
</evidence>
<evidence type="ECO:0000256" key="2">
    <source>
        <dbReference type="ARBA" id="ARBA00022692"/>
    </source>
</evidence>
<keyword evidence="8" id="KW-1185">Reference proteome</keyword>
<accession>A0A1E2UNK1</accession>
<dbReference type="Gene3D" id="2.40.50.140">
    <property type="entry name" value="Nucleic acid-binding proteins"/>
    <property type="match status" value="1"/>
</dbReference>
<dbReference type="EMBL" id="LVJZ01000003">
    <property type="protein sequence ID" value="ODB96182.1"/>
    <property type="molecule type" value="Genomic_DNA"/>
</dbReference>
<evidence type="ECO:0000313" key="7">
    <source>
        <dbReference type="EMBL" id="ODB96182.1"/>
    </source>
</evidence>
<dbReference type="InterPro" id="IPR052165">
    <property type="entry name" value="Membrane_assoc_protease"/>
</dbReference>
<dbReference type="GO" id="GO:0005886">
    <property type="term" value="C:plasma membrane"/>
    <property type="evidence" value="ECO:0007669"/>
    <property type="project" value="TreeGrafter"/>
</dbReference>
<dbReference type="AlphaFoldDB" id="A0A1E2UNK1"/>
<feature type="domain" description="NfeD-like C-terminal" evidence="6">
    <location>
        <begin position="92"/>
        <end position="144"/>
    </location>
</feature>
<dbReference type="RefSeq" id="WP_069003056.1">
    <property type="nucleotide sequence ID" value="NZ_LVJW01000006.1"/>
</dbReference>
<feature type="transmembrane region" description="Helical" evidence="5">
    <location>
        <begin position="53"/>
        <end position="75"/>
    </location>
</feature>
<dbReference type="InterPro" id="IPR012340">
    <property type="entry name" value="NA-bd_OB-fold"/>
</dbReference>
<evidence type="ECO:0000256" key="1">
    <source>
        <dbReference type="ARBA" id="ARBA00004141"/>
    </source>
</evidence>
<keyword evidence="4 5" id="KW-0472">Membrane</keyword>
<dbReference type="InterPro" id="IPR002810">
    <property type="entry name" value="NfeD-like_C"/>
</dbReference>
<comment type="caution">
    <text evidence="7">The sequence shown here is derived from an EMBL/GenBank/DDBJ whole genome shotgun (WGS) entry which is preliminary data.</text>
</comment>
<feature type="transmembrane region" description="Helical" evidence="5">
    <location>
        <begin position="12"/>
        <end position="33"/>
    </location>
</feature>
<proteinExistence type="predicted"/>